<dbReference type="VEuPathDB" id="CryptoDB:Cvel_8667"/>
<feature type="zinc finger region" description="TRAF-type" evidence="4">
    <location>
        <begin position="87"/>
        <end position="133"/>
    </location>
</feature>
<dbReference type="AlphaFoldDB" id="A0A0G4HUL7"/>
<dbReference type="PROSITE" id="PS50145">
    <property type="entry name" value="ZF_TRAF"/>
    <property type="match status" value="1"/>
</dbReference>
<keyword evidence="2 4" id="KW-0863">Zinc-finger</keyword>
<dbReference type="SUPFAM" id="SSF49599">
    <property type="entry name" value="TRAF domain-like"/>
    <property type="match status" value="1"/>
</dbReference>
<gene>
    <name evidence="6" type="ORF">Cvel_8667</name>
</gene>
<dbReference type="PhylomeDB" id="A0A0G4HUL7"/>
<keyword evidence="3 4" id="KW-0862">Zinc</keyword>
<dbReference type="GO" id="GO:0043122">
    <property type="term" value="P:regulation of canonical NF-kappaB signal transduction"/>
    <property type="evidence" value="ECO:0007669"/>
    <property type="project" value="TreeGrafter"/>
</dbReference>
<dbReference type="PANTHER" id="PTHR10131:SF94">
    <property type="entry name" value="TNF RECEPTOR-ASSOCIATED FACTOR 4"/>
    <property type="match status" value="1"/>
</dbReference>
<dbReference type="EMBL" id="CDMZ01003937">
    <property type="protein sequence ID" value="CEM48111.1"/>
    <property type="molecule type" value="Genomic_DNA"/>
</dbReference>
<protein>
    <recommendedName>
        <fullName evidence="5">TRAF-type domain-containing protein</fullName>
    </recommendedName>
</protein>
<keyword evidence="1 4" id="KW-0479">Metal-binding</keyword>
<organism evidence="6">
    <name type="scientific">Chromera velia CCMP2878</name>
    <dbReference type="NCBI Taxonomy" id="1169474"/>
    <lineage>
        <taxon>Eukaryota</taxon>
        <taxon>Sar</taxon>
        <taxon>Alveolata</taxon>
        <taxon>Colpodellida</taxon>
        <taxon>Chromeraceae</taxon>
        <taxon>Chromera</taxon>
    </lineage>
</organism>
<reference evidence="6" key="1">
    <citation type="submission" date="2014-11" db="EMBL/GenBank/DDBJ databases">
        <authorList>
            <person name="Otto D Thomas"/>
            <person name="Naeem Raeece"/>
        </authorList>
    </citation>
    <scope>NUCLEOTIDE SEQUENCE</scope>
</reference>
<feature type="domain" description="TRAF-type" evidence="5">
    <location>
        <begin position="87"/>
        <end position="133"/>
    </location>
</feature>
<dbReference type="GO" id="GO:0008270">
    <property type="term" value="F:zinc ion binding"/>
    <property type="evidence" value="ECO:0007669"/>
    <property type="project" value="UniProtKB-KW"/>
</dbReference>
<evidence type="ECO:0000256" key="1">
    <source>
        <dbReference type="ARBA" id="ARBA00022723"/>
    </source>
</evidence>
<evidence type="ECO:0000256" key="2">
    <source>
        <dbReference type="ARBA" id="ARBA00022771"/>
    </source>
</evidence>
<name>A0A0G4HUL7_9ALVE</name>
<evidence type="ECO:0000256" key="3">
    <source>
        <dbReference type="ARBA" id="ARBA00022833"/>
    </source>
</evidence>
<dbReference type="PANTHER" id="PTHR10131">
    <property type="entry name" value="TNF RECEPTOR ASSOCIATED FACTOR"/>
    <property type="match status" value="1"/>
</dbReference>
<evidence type="ECO:0000256" key="4">
    <source>
        <dbReference type="PROSITE-ProRule" id="PRU00207"/>
    </source>
</evidence>
<accession>A0A0G4HUL7</accession>
<proteinExistence type="predicted"/>
<dbReference type="Pfam" id="PF02176">
    <property type="entry name" value="zf-TRAF"/>
    <property type="match status" value="1"/>
</dbReference>
<sequence length="173" mass="20365">MKAFIEQMKWKYVNFESGCCFTGTKKQMEKHFDDDCAIQEINCPFDNSLQKMKREPLIAHKKTCPYRLIPYDHCDDHVTPCFIFRRAHENACPKFPVSCPNKCRQKVPRDEVSDHLKKECSEELVGCHVAGYGERVKRKMMAQYEDDSVKKHVKLLHTTLDNRPRHCTLKSNR</sequence>
<evidence type="ECO:0000259" key="5">
    <source>
        <dbReference type="PROSITE" id="PS50145"/>
    </source>
</evidence>
<evidence type="ECO:0000313" key="6">
    <source>
        <dbReference type="EMBL" id="CEM48111.1"/>
    </source>
</evidence>
<dbReference type="InterPro" id="IPR001293">
    <property type="entry name" value="Znf_TRAF"/>
</dbReference>
<dbReference type="Gene3D" id="3.30.40.10">
    <property type="entry name" value="Zinc/RING finger domain, C3HC4 (zinc finger)"/>
    <property type="match status" value="2"/>
</dbReference>
<dbReference type="InterPro" id="IPR013083">
    <property type="entry name" value="Znf_RING/FYVE/PHD"/>
</dbReference>